<sequence>MSVLKQYQINFGIQKIHNTDYKFMESNNFILSNLINEFSTERKSDLLLDSIQYIEDHPQEGSVRWATDGLQFIEIFPSVVKIYTDMDHYQDQSSIPDLVLPTSDFKEITSAWSKFINNNSLLL</sequence>
<name>A0A0N1KTM8_CHRID</name>
<proteinExistence type="predicted"/>
<organism evidence="1 2">
    <name type="scientific">Chryseobacterium indologenes</name>
    <name type="common">Flavobacterium indologenes</name>
    <dbReference type="NCBI Taxonomy" id="253"/>
    <lineage>
        <taxon>Bacteria</taxon>
        <taxon>Pseudomonadati</taxon>
        <taxon>Bacteroidota</taxon>
        <taxon>Flavobacteriia</taxon>
        <taxon>Flavobacteriales</taxon>
        <taxon>Weeksellaceae</taxon>
        <taxon>Chryseobacterium group</taxon>
        <taxon>Chryseobacterium</taxon>
    </lineage>
</organism>
<reference evidence="1 2" key="1">
    <citation type="journal article" date="2015" name="Genom Data">
        <title>Draft genome sequence of a multidrug-resistant Chryseobacterium indologenes isolate from Malaysia.</title>
        <authorList>
            <person name="Yu C.Y."/>
            <person name="Ang G.Y."/>
            <person name="Cheng H.J."/>
            <person name="Cheong Y.M."/>
            <person name="Yin W.F."/>
            <person name="Chan K.G."/>
        </authorList>
    </citation>
    <scope>NUCLEOTIDE SEQUENCE [LARGE SCALE GENOMIC DNA]</scope>
    <source>
        <strain evidence="1 2">CI_885</strain>
    </source>
</reference>
<dbReference type="PATRIC" id="fig|253.9.peg.574"/>
<dbReference type="EMBL" id="LJOD01000001">
    <property type="protein sequence ID" value="KPE52915.1"/>
    <property type="molecule type" value="Genomic_DNA"/>
</dbReference>
<reference evidence="2" key="2">
    <citation type="submission" date="2015-09" db="EMBL/GenBank/DDBJ databases">
        <title>Draft genome sequence of a multidrug-resistant Chryseobacterium indologenes isolate from Malaysia.</title>
        <authorList>
            <person name="Yu C.Y."/>
            <person name="Ang G.Y."/>
            <person name="Chan K.-G."/>
        </authorList>
    </citation>
    <scope>NUCLEOTIDE SEQUENCE [LARGE SCALE GENOMIC DNA]</scope>
    <source>
        <strain evidence="2">CI_885</strain>
    </source>
</reference>
<comment type="caution">
    <text evidence="1">The sequence shown here is derived from an EMBL/GenBank/DDBJ whole genome shotgun (WGS) entry which is preliminary data.</text>
</comment>
<dbReference type="Proteomes" id="UP000037953">
    <property type="component" value="Unassembled WGS sequence"/>
</dbReference>
<evidence type="ECO:0000313" key="1">
    <source>
        <dbReference type="EMBL" id="KPE52915.1"/>
    </source>
</evidence>
<gene>
    <name evidence="1" type="ORF">AOB46_02705</name>
</gene>
<dbReference type="AlphaFoldDB" id="A0A0N1KTM8"/>
<accession>A0A0N1KTM8</accession>
<protein>
    <submittedName>
        <fullName evidence="1">Uncharacterized protein</fullName>
    </submittedName>
</protein>
<evidence type="ECO:0000313" key="2">
    <source>
        <dbReference type="Proteomes" id="UP000037953"/>
    </source>
</evidence>